<evidence type="ECO:0000313" key="2">
    <source>
        <dbReference type="Proteomes" id="UP000321353"/>
    </source>
</evidence>
<gene>
    <name evidence="1" type="ORF">Mal15_21530</name>
</gene>
<reference evidence="1 2" key="1">
    <citation type="submission" date="2019-02" db="EMBL/GenBank/DDBJ databases">
        <title>Planctomycetal bacteria perform biofilm scaping via a novel small molecule.</title>
        <authorList>
            <person name="Jeske O."/>
            <person name="Boedeker C."/>
            <person name="Wiegand S."/>
            <person name="Breitling P."/>
            <person name="Kallscheuer N."/>
            <person name="Jogler M."/>
            <person name="Rohde M."/>
            <person name="Petersen J."/>
            <person name="Medema M.H."/>
            <person name="Surup F."/>
            <person name="Jogler C."/>
        </authorList>
    </citation>
    <scope>NUCLEOTIDE SEQUENCE [LARGE SCALE GENOMIC DNA]</scope>
    <source>
        <strain evidence="1 2">Mal15</strain>
    </source>
</reference>
<organism evidence="1 2">
    <name type="scientific">Stieleria maiorica</name>
    <dbReference type="NCBI Taxonomy" id="2795974"/>
    <lineage>
        <taxon>Bacteria</taxon>
        <taxon>Pseudomonadati</taxon>
        <taxon>Planctomycetota</taxon>
        <taxon>Planctomycetia</taxon>
        <taxon>Pirellulales</taxon>
        <taxon>Pirellulaceae</taxon>
        <taxon>Stieleria</taxon>
    </lineage>
</organism>
<sequence>MKCTCDSCGCVFLHDHNYPDSKAVAVSYSQVAPEFKDLPGHDKAKAHEWLAAVARRPNYISYYLSVETGHHSTLTFLTHHEWITGKIEYANDTYRLTDAGADALIALNSERGDPALKRRADK</sequence>
<evidence type="ECO:0000313" key="1">
    <source>
        <dbReference type="EMBL" id="QEF98106.1"/>
    </source>
</evidence>
<name>A0A5B9MCY8_9BACT</name>
<accession>A0A5B9MCY8</accession>
<dbReference type="AlphaFoldDB" id="A0A5B9MCY8"/>
<keyword evidence="2" id="KW-1185">Reference proteome</keyword>
<protein>
    <submittedName>
        <fullName evidence="1">Uncharacterized protein</fullName>
    </submittedName>
</protein>
<dbReference type="EMBL" id="CP036264">
    <property type="protein sequence ID" value="QEF98106.1"/>
    <property type="molecule type" value="Genomic_DNA"/>
</dbReference>
<proteinExistence type="predicted"/>
<dbReference type="KEGG" id="smam:Mal15_21530"/>
<dbReference type="Proteomes" id="UP000321353">
    <property type="component" value="Chromosome"/>
</dbReference>